<evidence type="ECO:0000313" key="1">
    <source>
        <dbReference type="EMBL" id="KAH0940471.1"/>
    </source>
</evidence>
<accession>A0ABQ8EFL4</accession>
<sequence length="125" mass="14215">MNDFVDMRADEQIRELRYGQDNATATRSDFRCGEDDRTANRFEIRYGEDATTSRSHLRCGKDDDKLSCLLCFVIMFSDVSIRDFTDDVSSCLLSLKQSLSLTSFYQFVKVSFKGVESGTGSLNFV</sequence>
<evidence type="ECO:0000313" key="2">
    <source>
        <dbReference type="Proteomes" id="UP000824890"/>
    </source>
</evidence>
<proteinExistence type="predicted"/>
<dbReference type="EMBL" id="JAGKQM010000001">
    <property type="protein sequence ID" value="KAH0940471.1"/>
    <property type="molecule type" value="Genomic_DNA"/>
</dbReference>
<keyword evidence="2" id="KW-1185">Reference proteome</keyword>
<protein>
    <submittedName>
        <fullName evidence="1">Uncharacterized protein</fullName>
    </submittedName>
</protein>
<comment type="caution">
    <text evidence="1">The sequence shown here is derived from an EMBL/GenBank/DDBJ whole genome shotgun (WGS) entry which is preliminary data.</text>
</comment>
<reference evidence="1 2" key="1">
    <citation type="submission" date="2021-05" db="EMBL/GenBank/DDBJ databases">
        <title>Genome Assembly of Synthetic Allotetraploid Brassica napus Reveals Homoeologous Exchanges between Subgenomes.</title>
        <authorList>
            <person name="Davis J.T."/>
        </authorList>
    </citation>
    <scope>NUCLEOTIDE SEQUENCE [LARGE SCALE GENOMIC DNA]</scope>
    <source>
        <strain evidence="2">cv. Da-Ae</strain>
        <tissue evidence="1">Seedling</tissue>
    </source>
</reference>
<gene>
    <name evidence="1" type="ORF">HID58_000108</name>
</gene>
<dbReference type="Proteomes" id="UP000824890">
    <property type="component" value="Unassembled WGS sequence"/>
</dbReference>
<name>A0ABQ8EFL4_BRANA</name>
<organism evidence="1 2">
    <name type="scientific">Brassica napus</name>
    <name type="common">Rape</name>
    <dbReference type="NCBI Taxonomy" id="3708"/>
    <lineage>
        <taxon>Eukaryota</taxon>
        <taxon>Viridiplantae</taxon>
        <taxon>Streptophyta</taxon>
        <taxon>Embryophyta</taxon>
        <taxon>Tracheophyta</taxon>
        <taxon>Spermatophyta</taxon>
        <taxon>Magnoliopsida</taxon>
        <taxon>eudicotyledons</taxon>
        <taxon>Gunneridae</taxon>
        <taxon>Pentapetalae</taxon>
        <taxon>rosids</taxon>
        <taxon>malvids</taxon>
        <taxon>Brassicales</taxon>
        <taxon>Brassicaceae</taxon>
        <taxon>Brassiceae</taxon>
        <taxon>Brassica</taxon>
    </lineage>
</organism>